<feature type="transmembrane region" description="Helical" evidence="10">
    <location>
        <begin position="161"/>
        <end position="184"/>
    </location>
</feature>
<gene>
    <name evidence="11" type="primary">STE3</name>
</gene>
<dbReference type="GO" id="GO:0005775">
    <property type="term" value="C:vacuolar lumen"/>
    <property type="evidence" value="ECO:0007669"/>
    <property type="project" value="EnsemblFungi"/>
</dbReference>
<dbReference type="OMA" id="IPPLIWH"/>
<evidence type="ECO:0000256" key="4">
    <source>
        <dbReference type="ARBA" id="ARBA00022692"/>
    </source>
</evidence>
<dbReference type="EMBL" id="HQ266575">
    <property type="protein sequence ID" value="ADZ57210.1"/>
    <property type="molecule type" value="Genomic_DNA"/>
</dbReference>
<comment type="similarity">
    <text evidence="2">Belongs to the G-protein coupled receptor 4 family.</text>
</comment>
<dbReference type="PANTHER" id="PTHR28097:SF1">
    <property type="entry name" value="PHEROMONE A FACTOR RECEPTOR"/>
    <property type="match status" value="1"/>
</dbReference>
<keyword evidence="7 10" id="KW-0472">Membrane</keyword>
<dbReference type="AlphaFoldDB" id="G0XP52"/>
<evidence type="ECO:0000256" key="8">
    <source>
        <dbReference type="ARBA" id="ARBA00023170"/>
    </source>
</evidence>
<keyword evidence="4 10" id="KW-0812">Transmembrane</keyword>
<dbReference type="GO" id="GO:0004933">
    <property type="term" value="F:mating-type a-factor pheromone receptor activity"/>
    <property type="evidence" value="ECO:0007669"/>
    <property type="project" value="EnsemblFungi"/>
</dbReference>
<accession>G0XP52</accession>
<dbReference type="GO" id="GO:0005886">
    <property type="term" value="C:plasma membrane"/>
    <property type="evidence" value="ECO:0007669"/>
    <property type="project" value="EnsemblFungi"/>
</dbReference>
<evidence type="ECO:0000256" key="7">
    <source>
        <dbReference type="ARBA" id="ARBA00023136"/>
    </source>
</evidence>
<dbReference type="Pfam" id="PF02076">
    <property type="entry name" value="STE3"/>
    <property type="match status" value="1"/>
</dbReference>
<dbReference type="GO" id="GO:0000755">
    <property type="term" value="P:cytogamy"/>
    <property type="evidence" value="ECO:0007669"/>
    <property type="project" value="EnsemblFungi"/>
</dbReference>
<keyword evidence="5 10" id="KW-1133">Transmembrane helix</keyword>
<keyword evidence="6" id="KW-0297">G-protein coupled receptor</keyword>
<reference evidence="11" key="2">
    <citation type="journal article" date="2011" name="FEMS Yeast Res.">
        <title>Characterization of alpha-factor pheromone and pheromone receptor genes of Ashbya gossypii.</title>
        <authorList>
            <person name="Wendland J."/>
            <person name="Dunkler A."/>
            <person name="Walther A."/>
        </authorList>
    </citation>
    <scope>NUCLEOTIDE SEQUENCE</scope>
</reference>
<name>G0XP52_9SACH</name>
<feature type="transmembrane region" description="Helical" evidence="10">
    <location>
        <begin position="236"/>
        <end position="253"/>
    </location>
</feature>
<dbReference type="PRINTS" id="PR00899">
    <property type="entry name" value="GPCRSTE3"/>
</dbReference>
<dbReference type="PANTHER" id="PTHR28097">
    <property type="entry name" value="PHEROMONE A FACTOR RECEPTOR"/>
    <property type="match status" value="1"/>
</dbReference>
<evidence type="ECO:0000256" key="6">
    <source>
        <dbReference type="ARBA" id="ARBA00023040"/>
    </source>
</evidence>
<feature type="transmembrane region" description="Helical" evidence="10">
    <location>
        <begin position="265"/>
        <end position="290"/>
    </location>
</feature>
<evidence type="ECO:0000256" key="3">
    <source>
        <dbReference type="ARBA" id="ARBA00022507"/>
    </source>
</evidence>
<evidence type="ECO:0000256" key="5">
    <source>
        <dbReference type="ARBA" id="ARBA00022989"/>
    </source>
</evidence>
<feature type="transmembrane region" description="Helical" evidence="10">
    <location>
        <begin position="209"/>
        <end position="230"/>
    </location>
</feature>
<evidence type="ECO:0000256" key="2">
    <source>
        <dbReference type="ARBA" id="ARBA00011085"/>
    </source>
</evidence>
<dbReference type="CDD" id="cd14966">
    <property type="entry name" value="7tmD_STE3"/>
    <property type="match status" value="1"/>
</dbReference>
<feature type="transmembrane region" description="Helical" evidence="10">
    <location>
        <begin position="6"/>
        <end position="26"/>
    </location>
</feature>
<keyword evidence="8 11" id="KW-0675">Receptor</keyword>
<proteinExistence type="inferred from homology"/>
<evidence type="ECO:0000256" key="10">
    <source>
        <dbReference type="SAM" id="Phobius"/>
    </source>
</evidence>
<evidence type="ECO:0000256" key="1">
    <source>
        <dbReference type="ARBA" id="ARBA00004141"/>
    </source>
</evidence>
<protein>
    <submittedName>
        <fullName evidence="11">A-factor pheromone receptor</fullName>
    </submittedName>
</protein>
<reference evidence="11" key="1">
    <citation type="submission" date="2010-09" db="EMBL/GenBank/DDBJ databases">
        <authorList>
            <person name="Wendland J.W."/>
        </authorList>
    </citation>
    <scope>NUCLEOTIDE SEQUENCE</scope>
</reference>
<evidence type="ECO:0000313" key="11">
    <source>
        <dbReference type="EMBL" id="ADZ57210.1"/>
    </source>
</evidence>
<feature type="transmembrane region" description="Helical" evidence="10">
    <location>
        <begin position="119"/>
        <end position="141"/>
    </location>
</feature>
<feature type="transmembrane region" description="Helical" evidence="10">
    <location>
        <begin position="33"/>
        <end position="54"/>
    </location>
</feature>
<sequence>MGYAQVIIALSLIALILLLPPLVWHAKTRNTPAIILIIWLLIVNVKSIIDAAIWGGEDFVSKWNGYGWCDIAIKLEMGSNVGVSCAVANIAHNLHVILKAKSVLPDASSWRKLLVDLSFCLITPILVMSLSYLVQVLRFGIFRYNGCQNMLSPTWVTTMTYTVWMFLWSLVGFIYAMLLLWVFYQKRKDVRDLLHCTNSGLNLSRFARLLIFCLVIILIMFPFSVFSFVYELKNVGGAYSFAAIHTPSMWYFIPHFDPGVPLYNIWLYIFMSYLVFLIFGLGSDALALYAKCLRSIGLGQILDKFNGYLEKNSDSRVSKLTGRFMKRQGYEQFSIGTISDSTATFSYDTRSTNSAPSNFVIDYVLPQDIKRQERRKRYGVKMEELGYGKDKSLNDLMLSVEDDLDFNGPVDCSPFADISPFTNISFSEEINAKLNTVEEEVHRSMHSGSTIADNTTHAEDIDFKSECKYKHK</sequence>
<evidence type="ECO:0000256" key="9">
    <source>
        <dbReference type="ARBA" id="ARBA00023224"/>
    </source>
</evidence>
<dbReference type="GO" id="GO:0000750">
    <property type="term" value="P:pheromone-dependent signal transduction involved in conjugation with cellular fusion"/>
    <property type="evidence" value="ECO:0007669"/>
    <property type="project" value="EnsemblFungi"/>
</dbReference>
<keyword evidence="3" id="KW-0589">Pheromone response</keyword>
<comment type="subcellular location">
    <subcellularLocation>
        <location evidence="1">Membrane</location>
        <topology evidence="1">Multi-pass membrane protein</topology>
    </subcellularLocation>
</comment>
<dbReference type="InterPro" id="IPR001499">
    <property type="entry name" value="GPCR_STE3"/>
</dbReference>
<keyword evidence="9" id="KW-0807">Transducer</keyword>
<organism evidence="11">
    <name type="scientific">Eremothecium cymbalariae</name>
    <dbReference type="NCBI Taxonomy" id="45285"/>
    <lineage>
        <taxon>Eukaryota</taxon>
        <taxon>Fungi</taxon>
        <taxon>Dikarya</taxon>
        <taxon>Ascomycota</taxon>
        <taxon>Saccharomycotina</taxon>
        <taxon>Saccharomycetes</taxon>
        <taxon>Saccharomycetales</taxon>
        <taxon>Saccharomycetaceae</taxon>
        <taxon>Eremothecium</taxon>
    </lineage>
</organism>